<dbReference type="RefSeq" id="WP_066394340.1">
    <property type="nucleotide sequence ID" value="NZ_JAGIKZ010000001.1"/>
</dbReference>
<keyword evidence="2" id="KW-1185">Reference proteome</keyword>
<evidence type="ECO:0000313" key="1">
    <source>
        <dbReference type="EMBL" id="MBP2239788.1"/>
    </source>
</evidence>
<evidence type="ECO:0000313" key="2">
    <source>
        <dbReference type="Proteomes" id="UP001519293"/>
    </source>
</evidence>
<dbReference type="EMBL" id="JAGIKZ010000001">
    <property type="protein sequence ID" value="MBP2239788.1"/>
    <property type="molecule type" value="Genomic_DNA"/>
</dbReference>
<accession>A0ABS4RA62</accession>
<protein>
    <submittedName>
        <fullName evidence="1">Tryptophan 2,3-dioxygenase</fullName>
    </submittedName>
</protein>
<organism evidence="1 2">
    <name type="scientific">Cytobacillus eiseniae</name>
    <dbReference type="NCBI Taxonomy" id="762947"/>
    <lineage>
        <taxon>Bacteria</taxon>
        <taxon>Bacillati</taxon>
        <taxon>Bacillota</taxon>
        <taxon>Bacilli</taxon>
        <taxon>Bacillales</taxon>
        <taxon>Bacillaceae</taxon>
        <taxon>Cytobacillus</taxon>
    </lineage>
</organism>
<reference evidence="1 2" key="1">
    <citation type="submission" date="2021-03" db="EMBL/GenBank/DDBJ databases">
        <title>Genomic Encyclopedia of Type Strains, Phase IV (KMG-IV): sequencing the most valuable type-strain genomes for metagenomic binning, comparative biology and taxonomic classification.</title>
        <authorList>
            <person name="Goeker M."/>
        </authorList>
    </citation>
    <scope>NUCLEOTIDE SEQUENCE [LARGE SCALE GENOMIC DNA]</scope>
    <source>
        <strain evidence="1 2">DSM 26675</strain>
    </source>
</reference>
<sequence length="223" mass="26536">MFSNRNVSPKLFHNLLELEDFPNQVDYRYNFLQEALKEQHKMNEQIAESYTVMENLLSNSFSDVNNRINHTSVKQNMQFDSLYKKLEKQEAIIQLLVEKIENESLINQAILDQVSVQHRSTEQLTGKMNQFELLSEDMSTQLNKQHTQYNDISKQLEVQEIYHTTMMNRLDEQEAITQKIIRQLDHLRASLFERIDFLSQKFESIVKPVQSYFVKKEDQKVNK</sequence>
<comment type="caution">
    <text evidence="1">The sequence shown here is derived from an EMBL/GenBank/DDBJ whole genome shotgun (WGS) entry which is preliminary data.</text>
</comment>
<proteinExistence type="predicted"/>
<name>A0ABS4RA62_9BACI</name>
<dbReference type="Proteomes" id="UP001519293">
    <property type="component" value="Unassembled WGS sequence"/>
</dbReference>
<gene>
    <name evidence="1" type="ORF">J2Z40_000341</name>
</gene>